<evidence type="ECO:0000313" key="1">
    <source>
        <dbReference type="EMBL" id="EFJ17454.1"/>
    </source>
</evidence>
<dbReference type="STRING" id="88036.D8SD49"/>
<dbReference type="SUPFAM" id="SSF51735">
    <property type="entry name" value="NAD(P)-binding Rossmann-fold domains"/>
    <property type="match status" value="1"/>
</dbReference>
<dbReference type="Gene3D" id="3.40.50.720">
    <property type="entry name" value="NAD(P)-binding Rossmann-like Domain"/>
    <property type="match status" value="1"/>
</dbReference>
<protein>
    <submittedName>
        <fullName evidence="1">Uncharacterized protein</fullName>
    </submittedName>
</protein>
<feature type="non-terminal residue" evidence="1">
    <location>
        <position position="1"/>
    </location>
</feature>
<reference evidence="1 2" key="1">
    <citation type="journal article" date="2011" name="Science">
        <title>The Selaginella genome identifies genetic changes associated with the evolution of vascular plants.</title>
        <authorList>
            <person name="Banks J.A."/>
            <person name="Nishiyama T."/>
            <person name="Hasebe M."/>
            <person name="Bowman J.L."/>
            <person name="Gribskov M."/>
            <person name="dePamphilis C."/>
            <person name="Albert V.A."/>
            <person name="Aono N."/>
            <person name="Aoyama T."/>
            <person name="Ambrose B.A."/>
            <person name="Ashton N.W."/>
            <person name="Axtell M.J."/>
            <person name="Barker E."/>
            <person name="Barker M.S."/>
            <person name="Bennetzen J.L."/>
            <person name="Bonawitz N.D."/>
            <person name="Chapple C."/>
            <person name="Cheng C."/>
            <person name="Correa L.G."/>
            <person name="Dacre M."/>
            <person name="DeBarry J."/>
            <person name="Dreyer I."/>
            <person name="Elias M."/>
            <person name="Engstrom E.M."/>
            <person name="Estelle M."/>
            <person name="Feng L."/>
            <person name="Finet C."/>
            <person name="Floyd S.K."/>
            <person name="Frommer W.B."/>
            <person name="Fujita T."/>
            <person name="Gramzow L."/>
            <person name="Gutensohn M."/>
            <person name="Harholt J."/>
            <person name="Hattori M."/>
            <person name="Heyl A."/>
            <person name="Hirai T."/>
            <person name="Hiwatashi Y."/>
            <person name="Ishikawa M."/>
            <person name="Iwata M."/>
            <person name="Karol K.G."/>
            <person name="Koehler B."/>
            <person name="Kolukisaoglu U."/>
            <person name="Kubo M."/>
            <person name="Kurata T."/>
            <person name="Lalonde S."/>
            <person name="Li K."/>
            <person name="Li Y."/>
            <person name="Litt A."/>
            <person name="Lyons E."/>
            <person name="Manning G."/>
            <person name="Maruyama T."/>
            <person name="Michael T.P."/>
            <person name="Mikami K."/>
            <person name="Miyazaki S."/>
            <person name="Morinaga S."/>
            <person name="Murata T."/>
            <person name="Mueller-Roeber B."/>
            <person name="Nelson D.R."/>
            <person name="Obara M."/>
            <person name="Oguri Y."/>
            <person name="Olmstead R.G."/>
            <person name="Onodera N."/>
            <person name="Petersen B.L."/>
            <person name="Pils B."/>
            <person name="Prigge M."/>
            <person name="Rensing S.A."/>
            <person name="Riano-Pachon D.M."/>
            <person name="Roberts A.W."/>
            <person name="Sato Y."/>
            <person name="Scheller H.V."/>
            <person name="Schulz B."/>
            <person name="Schulz C."/>
            <person name="Shakirov E.V."/>
            <person name="Shibagaki N."/>
            <person name="Shinohara N."/>
            <person name="Shippen D.E."/>
            <person name="Soerensen I."/>
            <person name="Sotooka R."/>
            <person name="Sugimoto N."/>
            <person name="Sugita M."/>
            <person name="Sumikawa N."/>
            <person name="Tanurdzic M."/>
            <person name="Theissen G."/>
            <person name="Ulvskov P."/>
            <person name="Wakazuki S."/>
            <person name="Weng J.K."/>
            <person name="Willats W.W."/>
            <person name="Wipf D."/>
            <person name="Wolf P.G."/>
            <person name="Yang L."/>
            <person name="Zimmer A.D."/>
            <person name="Zhu Q."/>
            <person name="Mitros T."/>
            <person name="Hellsten U."/>
            <person name="Loque D."/>
            <person name="Otillar R."/>
            <person name="Salamov A."/>
            <person name="Schmutz J."/>
            <person name="Shapiro H."/>
            <person name="Lindquist E."/>
            <person name="Lucas S."/>
            <person name="Rokhsar D."/>
            <person name="Grigoriev I.V."/>
        </authorList>
    </citation>
    <scope>NUCLEOTIDE SEQUENCE [LARGE SCALE GENOMIC DNA]</scope>
</reference>
<dbReference type="PANTHER" id="PTHR48476:SF1">
    <property type="entry name" value="SHORT-CHAIN DEHYDROGENASE TIC 32, CHLOROPLASTIC-LIKE"/>
    <property type="match status" value="1"/>
</dbReference>
<dbReference type="EMBL" id="GL377613">
    <property type="protein sequence ID" value="EFJ17454.1"/>
    <property type="molecule type" value="Genomic_DNA"/>
</dbReference>
<dbReference type="InterPro" id="IPR036291">
    <property type="entry name" value="NAD(P)-bd_dom_sf"/>
</dbReference>
<dbReference type="AlphaFoldDB" id="D8SD49"/>
<dbReference type="InterPro" id="IPR055280">
    <property type="entry name" value="TIC32"/>
</dbReference>
<dbReference type="InParanoid" id="D8SD49"/>
<dbReference type="Proteomes" id="UP000001514">
    <property type="component" value="Unassembled WGS sequence"/>
</dbReference>
<dbReference type="HOGENOM" id="CLU_010194_44_11_1"/>
<dbReference type="eggNOG" id="KOG1208">
    <property type="taxonomic scope" value="Eukaryota"/>
</dbReference>
<dbReference type="PANTHER" id="PTHR48476">
    <property type="entry name" value="SHORT-CHAIN DEHYDROGENASE TIC 32, CHLOROPLASTIC-LIKE"/>
    <property type="match status" value="1"/>
</dbReference>
<keyword evidence="2" id="KW-1185">Reference proteome</keyword>
<gene>
    <name evidence="1" type="ORF">SELMODRAFT_114488</name>
</gene>
<evidence type="ECO:0000313" key="2">
    <source>
        <dbReference type="Proteomes" id="UP000001514"/>
    </source>
</evidence>
<dbReference type="Gramene" id="EFJ17454">
    <property type="protein sequence ID" value="EFJ17454"/>
    <property type="gene ID" value="SELMODRAFT_114488"/>
</dbReference>
<dbReference type="KEGG" id="smo:SELMODRAFT_114488"/>
<accession>D8SD49</accession>
<organism evidence="2">
    <name type="scientific">Selaginella moellendorffii</name>
    <name type="common">Spikemoss</name>
    <dbReference type="NCBI Taxonomy" id="88036"/>
    <lineage>
        <taxon>Eukaryota</taxon>
        <taxon>Viridiplantae</taxon>
        <taxon>Streptophyta</taxon>
        <taxon>Embryophyta</taxon>
        <taxon>Tracheophyta</taxon>
        <taxon>Lycopodiopsida</taxon>
        <taxon>Selaginellales</taxon>
        <taxon>Selaginellaceae</taxon>
        <taxon>Selaginella</taxon>
    </lineage>
</organism>
<sequence length="134" mass="15141">LFSSKRYSNTRAYSQSKLANIFHAKELAMRFKAEGVDITANAVHPEFIMTPLMRYTSYIMSLSLCLICKKNSLNYLEGAATTCYAALHPSLKDVTGQYFVDSNKSNCSAYGRDPELTHKLWTFSQELIDKHSPS</sequence>
<name>D8SD49_SELML</name>
<proteinExistence type="predicted"/>